<dbReference type="PROSITE" id="PS50217">
    <property type="entry name" value="BZIP"/>
    <property type="match status" value="1"/>
</dbReference>
<evidence type="ECO:0000259" key="7">
    <source>
        <dbReference type="PROSITE" id="PS50217"/>
    </source>
</evidence>
<evidence type="ECO:0000256" key="2">
    <source>
        <dbReference type="ARBA" id="ARBA00023015"/>
    </source>
</evidence>
<keyword evidence="5" id="KW-0539">Nucleus</keyword>
<sequence>MSSNYNYNYIAQLNSLNPVTAPEMSDEDLARELEFWSNTQFIEVPPGISLLDDEFQVSSTKLDQNVTQPTMMVQHDLTTLTDQTQTQQTLHYPIFFPTPNSLVPNRLQPITIATSSNDNFTPIFPATPIAPVVSTNVTNNNSVILSKETPDNSQNSTSTATKTTTDSTSTIATKTTTKTTTSTNTTTSSTSGPNRKNSSTKSNQSSASETTQSGSTETKEGEKDAELAAKLAAEEDKRRRNTAASARFRVKKKMREQALERTAREMTAKAEMFEGRVKELEMEIKWLRSLIVEKDARLLDVERPGKRKKKDESEDDNDEDDEKEKEVKREQNDQTKQKEVFLSSEYCSFTPLH</sequence>
<dbReference type="Gene3D" id="1.20.5.170">
    <property type="match status" value="1"/>
</dbReference>
<dbReference type="GO" id="GO:0001228">
    <property type="term" value="F:DNA-binding transcription activator activity, RNA polymerase II-specific"/>
    <property type="evidence" value="ECO:0007669"/>
    <property type="project" value="TreeGrafter"/>
</dbReference>
<dbReference type="InterPro" id="IPR004827">
    <property type="entry name" value="bZIP"/>
</dbReference>
<organism evidence="8 9">
    <name type="scientific">Rhizophagus clarus</name>
    <dbReference type="NCBI Taxonomy" id="94130"/>
    <lineage>
        <taxon>Eukaryota</taxon>
        <taxon>Fungi</taxon>
        <taxon>Fungi incertae sedis</taxon>
        <taxon>Mucoromycota</taxon>
        <taxon>Glomeromycotina</taxon>
        <taxon>Glomeromycetes</taxon>
        <taxon>Glomerales</taxon>
        <taxon>Glomeraceae</taxon>
        <taxon>Rhizophagus</taxon>
    </lineage>
</organism>
<dbReference type="InterPro" id="IPR046347">
    <property type="entry name" value="bZIP_sf"/>
</dbReference>
<keyword evidence="2" id="KW-0805">Transcription regulation</keyword>
<dbReference type="SUPFAM" id="SSF57959">
    <property type="entry name" value="Leucine zipper domain"/>
    <property type="match status" value="1"/>
</dbReference>
<proteinExistence type="predicted"/>
<evidence type="ECO:0000256" key="4">
    <source>
        <dbReference type="ARBA" id="ARBA00023163"/>
    </source>
</evidence>
<evidence type="ECO:0000313" key="8">
    <source>
        <dbReference type="EMBL" id="GES75586.1"/>
    </source>
</evidence>
<evidence type="ECO:0000256" key="1">
    <source>
        <dbReference type="ARBA" id="ARBA00004123"/>
    </source>
</evidence>
<feature type="region of interest" description="Disordered" evidence="6">
    <location>
        <begin position="298"/>
        <end position="337"/>
    </location>
</feature>
<evidence type="ECO:0000256" key="5">
    <source>
        <dbReference type="ARBA" id="ARBA00023242"/>
    </source>
</evidence>
<feature type="region of interest" description="Disordered" evidence="6">
    <location>
        <begin position="145"/>
        <end position="225"/>
    </location>
</feature>
<dbReference type="PROSITE" id="PS00036">
    <property type="entry name" value="BZIP_BASIC"/>
    <property type="match status" value="1"/>
</dbReference>
<evidence type="ECO:0000256" key="6">
    <source>
        <dbReference type="SAM" id="MobiDB-lite"/>
    </source>
</evidence>
<protein>
    <submittedName>
        <fullName evidence="8">Basic-leucine zipper transcription factor</fullName>
    </submittedName>
</protein>
<feature type="compositionally biased region" description="Low complexity" evidence="6">
    <location>
        <begin position="156"/>
        <end position="208"/>
    </location>
</feature>
<name>A0A8H3KYV4_9GLOM</name>
<dbReference type="OrthoDB" id="1939598at2759"/>
<feature type="compositionally biased region" description="Acidic residues" evidence="6">
    <location>
        <begin position="313"/>
        <end position="323"/>
    </location>
</feature>
<dbReference type="GO" id="GO:0005634">
    <property type="term" value="C:nucleus"/>
    <property type="evidence" value="ECO:0007669"/>
    <property type="project" value="UniProtKB-SubCell"/>
</dbReference>
<evidence type="ECO:0000313" key="9">
    <source>
        <dbReference type="Proteomes" id="UP000615446"/>
    </source>
</evidence>
<dbReference type="AlphaFoldDB" id="A0A8H3KYV4"/>
<evidence type="ECO:0000256" key="3">
    <source>
        <dbReference type="ARBA" id="ARBA00023125"/>
    </source>
</evidence>
<comment type="subcellular location">
    <subcellularLocation>
        <location evidence="1">Nucleus</location>
    </subcellularLocation>
</comment>
<comment type="caution">
    <text evidence="8">The sequence shown here is derived from an EMBL/GenBank/DDBJ whole genome shotgun (WGS) entry which is preliminary data.</text>
</comment>
<dbReference type="CDD" id="cd14705">
    <property type="entry name" value="bZIP_Zip1"/>
    <property type="match status" value="1"/>
</dbReference>
<feature type="domain" description="BZIP" evidence="7">
    <location>
        <begin position="235"/>
        <end position="294"/>
    </location>
</feature>
<dbReference type="PANTHER" id="PTHR13044">
    <property type="entry name" value="ACTIVATING TRANSCRIPTION FACTOR ATF 4/5"/>
    <property type="match status" value="1"/>
</dbReference>
<accession>A0A8H3KYV4</accession>
<dbReference type="PANTHER" id="PTHR13044:SF14">
    <property type="entry name" value="CRYPTOCEPHAL, ISOFORM A"/>
    <property type="match status" value="1"/>
</dbReference>
<dbReference type="Proteomes" id="UP000615446">
    <property type="component" value="Unassembled WGS sequence"/>
</dbReference>
<feature type="compositionally biased region" description="Basic and acidic residues" evidence="6">
    <location>
        <begin position="324"/>
        <end position="337"/>
    </location>
</feature>
<keyword evidence="4" id="KW-0804">Transcription</keyword>
<dbReference type="GO" id="GO:0000977">
    <property type="term" value="F:RNA polymerase II transcription regulatory region sequence-specific DNA binding"/>
    <property type="evidence" value="ECO:0007669"/>
    <property type="project" value="TreeGrafter"/>
</dbReference>
<reference evidence="8" key="1">
    <citation type="submission" date="2019-10" db="EMBL/GenBank/DDBJ databases">
        <title>Conservation and host-specific expression of non-tandemly repeated heterogenous ribosome RNA gene in arbuscular mycorrhizal fungi.</title>
        <authorList>
            <person name="Maeda T."/>
            <person name="Kobayashi Y."/>
            <person name="Nakagawa T."/>
            <person name="Ezawa T."/>
            <person name="Yamaguchi K."/>
            <person name="Bino T."/>
            <person name="Nishimoto Y."/>
            <person name="Shigenobu S."/>
            <person name="Kawaguchi M."/>
        </authorList>
    </citation>
    <scope>NUCLEOTIDE SEQUENCE</scope>
    <source>
        <strain evidence="8">HR1</strain>
    </source>
</reference>
<dbReference type="Pfam" id="PF07716">
    <property type="entry name" value="bZIP_2"/>
    <property type="match status" value="1"/>
</dbReference>
<keyword evidence="3" id="KW-0238">DNA-binding</keyword>
<gene>
    <name evidence="8" type="ORF">RCL2_000301400</name>
</gene>
<dbReference type="EMBL" id="BLAL01000016">
    <property type="protein sequence ID" value="GES75586.1"/>
    <property type="molecule type" value="Genomic_DNA"/>
</dbReference>